<reference evidence="2" key="1">
    <citation type="submission" date="2021-03" db="EMBL/GenBank/DDBJ databases">
        <title>Genomic Encyclopedia of Type Strains, Phase IV (KMG-IV): sequencing the most valuable type-strain genomes for metagenomic binning, comparative biology and taxonomic classification.</title>
        <authorList>
            <person name="Goeker M."/>
        </authorList>
    </citation>
    <scope>NUCLEOTIDE SEQUENCE</scope>
    <source>
        <strain evidence="2">DSM 26232</strain>
    </source>
</reference>
<proteinExistence type="predicted"/>
<sequence>MTENDAYGGAFGHYGRMYYFLSGFLVGIFFTIAVLLLLELVMPVTGGPPI</sequence>
<gene>
    <name evidence="2" type="ORF">J2753_001730</name>
</gene>
<feature type="transmembrane region" description="Helical" evidence="1">
    <location>
        <begin position="17"/>
        <end position="38"/>
    </location>
</feature>
<dbReference type="AlphaFoldDB" id="A0A8T4GYC7"/>
<dbReference type="RefSeq" id="WP_209491500.1">
    <property type="nucleotide sequence ID" value="NZ_JAGGLC010000003.1"/>
</dbReference>
<accession>A0A8T4GYC7</accession>
<comment type="caution">
    <text evidence="2">The sequence shown here is derived from an EMBL/GenBank/DDBJ whole genome shotgun (WGS) entry which is preliminary data.</text>
</comment>
<keyword evidence="1" id="KW-0812">Transmembrane</keyword>
<evidence type="ECO:0000313" key="3">
    <source>
        <dbReference type="Proteomes" id="UP000823736"/>
    </source>
</evidence>
<protein>
    <submittedName>
        <fullName evidence="2">Uncharacterized protein</fullName>
    </submittedName>
</protein>
<keyword evidence="1" id="KW-1133">Transmembrane helix</keyword>
<keyword evidence="1" id="KW-0472">Membrane</keyword>
<keyword evidence="3" id="KW-1185">Reference proteome</keyword>
<name>A0A8T4GYC7_9EURY</name>
<organism evidence="2 3">
    <name type="scientific">Halolamina salifodinae</name>
    <dbReference type="NCBI Taxonomy" id="1202767"/>
    <lineage>
        <taxon>Archaea</taxon>
        <taxon>Methanobacteriati</taxon>
        <taxon>Methanobacteriota</taxon>
        <taxon>Stenosarchaea group</taxon>
        <taxon>Halobacteria</taxon>
        <taxon>Halobacteriales</taxon>
        <taxon>Haloferacaceae</taxon>
    </lineage>
</organism>
<dbReference type="Proteomes" id="UP000823736">
    <property type="component" value="Unassembled WGS sequence"/>
</dbReference>
<dbReference type="EMBL" id="JAGGLC010000003">
    <property type="protein sequence ID" value="MBP1987232.1"/>
    <property type="molecule type" value="Genomic_DNA"/>
</dbReference>
<evidence type="ECO:0000256" key="1">
    <source>
        <dbReference type="SAM" id="Phobius"/>
    </source>
</evidence>
<evidence type="ECO:0000313" key="2">
    <source>
        <dbReference type="EMBL" id="MBP1987232.1"/>
    </source>
</evidence>